<dbReference type="AlphaFoldDB" id="A0A0A9FUW8"/>
<reference evidence="1" key="2">
    <citation type="journal article" date="2015" name="Data Brief">
        <title>Shoot transcriptome of the giant reed, Arundo donax.</title>
        <authorList>
            <person name="Barrero R.A."/>
            <person name="Guerrero F.D."/>
            <person name="Moolhuijzen P."/>
            <person name="Goolsby J.A."/>
            <person name="Tidwell J."/>
            <person name="Bellgard S.E."/>
            <person name="Bellgard M.I."/>
        </authorList>
    </citation>
    <scope>NUCLEOTIDE SEQUENCE</scope>
    <source>
        <tissue evidence="1">Shoot tissue taken approximately 20 cm above the soil surface</tissue>
    </source>
</reference>
<accession>A0A0A9FUW8</accession>
<organism evidence="1">
    <name type="scientific">Arundo donax</name>
    <name type="common">Giant reed</name>
    <name type="synonym">Donax arundinaceus</name>
    <dbReference type="NCBI Taxonomy" id="35708"/>
    <lineage>
        <taxon>Eukaryota</taxon>
        <taxon>Viridiplantae</taxon>
        <taxon>Streptophyta</taxon>
        <taxon>Embryophyta</taxon>
        <taxon>Tracheophyta</taxon>
        <taxon>Spermatophyta</taxon>
        <taxon>Magnoliopsida</taxon>
        <taxon>Liliopsida</taxon>
        <taxon>Poales</taxon>
        <taxon>Poaceae</taxon>
        <taxon>PACMAD clade</taxon>
        <taxon>Arundinoideae</taxon>
        <taxon>Arundineae</taxon>
        <taxon>Arundo</taxon>
    </lineage>
</organism>
<proteinExistence type="predicted"/>
<reference evidence="1" key="1">
    <citation type="submission" date="2014-09" db="EMBL/GenBank/DDBJ databases">
        <authorList>
            <person name="Magalhaes I.L.F."/>
            <person name="Oliveira U."/>
            <person name="Santos F.R."/>
            <person name="Vidigal T.H.D.A."/>
            <person name="Brescovit A.D."/>
            <person name="Santos A.J."/>
        </authorList>
    </citation>
    <scope>NUCLEOTIDE SEQUENCE</scope>
    <source>
        <tissue evidence="1">Shoot tissue taken approximately 20 cm above the soil surface</tissue>
    </source>
</reference>
<protein>
    <submittedName>
        <fullName evidence="1">Uncharacterized protein</fullName>
    </submittedName>
</protein>
<name>A0A0A9FUW8_ARUDO</name>
<sequence>MIIVLYAYAQGTALSSSI</sequence>
<evidence type="ECO:0000313" key="1">
    <source>
        <dbReference type="EMBL" id="JAE16067.1"/>
    </source>
</evidence>
<dbReference type="EMBL" id="GBRH01181829">
    <property type="protein sequence ID" value="JAE16067.1"/>
    <property type="molecule type" value="Transcribed_RNA"/>
</dbReference>